<dbReference type="KEGG" id="lpx:ASU28_06560"/>
<name>A0A370AEA5_9LACO</name>
<gene>
    <name evidence="1" type="ORF">EUZ87_06875</name>
</gene>
<evidence type="ECO:0000313" key="1">
    <source>
        <dbReference type="EMBL" id="TBX44129.1"/>
    </source>
</evidence>
<accession>A0A370AEA5</accession>
<proteinExistence type="predicted"/>
<sequence length="66" mass="7947">MLLRHGLTNNIYLNDTLTFIQQGRDTFEFRNNLLVAQHHYRLVISAHRAFNIFYAEQNRKAEQRLD</sequence>
<reference evidence="1 2" key="1">
    <citation type="submission" date="2019-01" db="EMBL/GenBank/DDBJ databases">
        <title>Draft genome sequence of Lactobacillus paraplantarum OSY-TC318, a Producer of the novel lantibiotic Paraplantaracin TC318.</title>
        <authorList>
            <person name="Hussein W.E."/>
            <person name="Huang E."/>
            <person name="Yousef A.E."/>
        </authorList>
    </citation>
    <scope>NUCLEOTIDE SEQUENCE [LARGE SCALE GENOMIC DNA]</scope>
    <source>
        <strain evidence="1 2">OSY-TC318</strain>
    </source>
</reference>
<dbReference type="Proteomes" id="UP000292648">
    <property type="component" value="Unassembled WGS sequence"/>
</dbReference>
<organism evidence="1 2">
    <name type="scientific">Lactiplantibacillus paraplantarum</name>
    <dbReference type="NCBI Taxonomy" id="60520"/>
    <lineage>
        <taxon>Bacteria</taxon>
        <taxon>Bacillati</taxon>
        <taxon>Bacillota</taxon>
        <taxon>Bacilli</taxon>
        <taxon>Lactobacillales</taxon>
        <taxon>Lactobacillaceae</taxon>
        <taxon>Lactiplantibacillus</taxon>
    </lineage>
</organism>
<comment type="caution">
    <text evidence="1">The sequence shown here is derived from an EMBL/GenBank/DDBJ whole genome shotgun (WGS) entry which is preliminary data.</text>
</comment>
<dbReference type="EMBL" id="SEHH01000055">
    <property type="protein sequence ID" value="TBX44129.1"/>
    <property type="molecule type" value="Genomic_DNA"/>
</dbReference>
<dbReference type="RefSeq" id="WP_033611728.1">
    <property type="nucleotide sequence ID" value="NZ_CAKMBI010000014.1"/>
</dbReference>
<evidence type="ECO:0000313" key="2">
    <source>
        <dbReference type="Proteomes" id="UP000292648"/>
    </source>
</evidence>
<protein>
    <submittedName>
        <fullName evidence="1">Uncharacterized protein</fullName>
    </submittedName>
</protein>
<dbReference type="AlphaFoldDB" id="A0A370AEA5"/>